<protein>
    <submittedName>
        <fullName evidence="5">ABC transporter ATP-binding protein</fullName>
    </submittedName>
</protein>
<dbReference type="PANTHER" id="PTHR24220:SF685">
    <property type="entry name" value="ABC TRANSPORTER RELATED"/>
    <property type="match status" value="1"/>
</dbReference>
<proteinExistence type="predicted"/>
<dbReference type="EMBL" id="RFFG01000140">
    <property type="protein sequence ID" value="RMI36347.1"/>
    <property type="molecule type" value="Genomic_DNA"/>
</dbReference>
<dbReference type="GO" id="GO:0022857">
    <property type="term" value="F:transmembrane transporter activity"/>
    <property type="evidence" value="ECO:0007669"/>
    <property type="project" value="TreeGrafter"/>
</dbReference>
<dbReference type="Gene3D" id="3.40.50.300">
    <property type="entry name" value="P-loop containing nucleotide triphosphate hydrolases"/>
    <property type="match status" value="1"/>
</dbReference>
<comment type="caution">
    <text evidence="5">The sequence shown here is derived from an EMBL/GenBank/DDBJ whole genome shotgun (WGS) entry which is preliminary data.</text>
</comment>
<accession>A0A3M2LFR3</accession>
<dbReference type="InterPro" id="IPR017911">
    <property type="entry name" value="MacB-like_ATP-bd"/>
</dbReference>
<dbReference type="InterPro" id="IPR015854">
    <property type="entry name" value="ABC_transpr_LolD-like"/>
</dbReference>
<keyword evidence="1" id="KW-0813">Transport</keyword>
<dbReference type="AlphaFoldDB" id="A0A3M2LFR3"/>
<dbReference type="PROSITE" id="PS50893">
    <property type="entry name" value="ABC_TRANSPORTER_2"/>
    <property type="match status" value="1"/>
</dbReference>
<dbReference type="OrthoDB" id="9802264at2"/>
<dbReference type="GO" id="GO:0098796">
    <property type="term" value="C:membrane protein complex"/>
    <property type="evidence" value="ECO:0007669"/>
    <property type="project" value="UniProtKB-ARBA"/>
</dbReference>
<evidence type="ECO:0000259" key="4">
    <source>
        <dbReference type="PROSITE" id="PS50893"/>
    </source>
</evidence>
<reference evidence="5 6" key="1">
    <citation type="submission" date="2018-10" db="EMBL/GenBank/DDBJ databases">
        <title>Isolation from soil.</title>
        <authorList>
            <person name="Hu J."/>
        </authorList>
    </citation>
    <scope>NUCLEOTIDE SEQUENCE [LARGE SCALE GENOMIC DNA]</scope>
    <source>
        <strain evidence="5 6">NEAU-Ht49</strain>
    </source>
</reference>
<keyword evidence="6" id="KW-1185">Reference proteome</keyword>
<dbReference type="InterPro" id="IPR003593">
    <property type="entry name" value="AAA+_ATPase"/>
</dbReference>
<keyword evidence="3 5" id="KW-0067">ATP-binding</keyword>
<sequence>MPPAVELRSVARRYGSGDTSVTALDDVSIAFPPGTWTAVMGPSGSGKSTLLHCAAGLDRADEGQIILAGRDITRAPEHVLTELRRRSLGFVFQNFNLVGALTAEQNVALPMRLAGVRLDRRAVKRALADVGLGDRGNHRPRELSGGQQQRVAIARALVTRPAVLFADEPTGALDSRSARTVLELMRTVVDERTGQDGAAPQCIVMVTHDPVAAAAADAVVFLRDGRLVDRLAGASARQVADRLATLED</sequence>
<dbReference type="GO" id="GO:0016887">
    <property type="term" value="F:ATP hydrolysis activity"/>
    <property type="evidence" value="ECO:0007669"/>
    <property type="project" value="InterPro"/>
</dbReference>
<dbReference type="InterPro" id="IPR027417">
    <property type="entry name" value="P-loop_NTPase"/>
</dbReference>
<dbReference type="InterPro" id="IPR003439">
    <property type="entry name" value="ABC_transporter-like_ATP-bd"/>
</dbReference>
<keyword evidence="2" id="KW-0547">Nucleotide-binding</keyword>
<evidence type="ECO:0000313" key="5">
    <source>
        <dbReference type="EMBL" id="RMI36347.1"/>
    </source>
</evidence>
<dbReference type="GO" id="GO:0005524">
    <property type="term" value="F:ATP binding"/>
    <property type="evidence" value="ECO:0007669"/>
    <property type="project" value="UniProtKB-KW"/>
</dbReference>
<evidence type="ECO:0000256" key="2">
    <source>
        <dbReference type="ARBA" id="ARBA00022741"/>
    </source>
</evidence>
<dbReference type="PROSITE" id="PS00211">
    <property type="entry name" value="ABC_TRANSPORTER_1"/>
    <property type="match status" value="1"/>
</dbReference>
<name>A0A3M2LFR3_9ACTN</name>
<dbReference type="Proteomes" id="UP000282674">
    <property type="component" value="Unassembled WGS sequence"/>
</dbReference>
<organism evidence="5 6">
    <name type="scientific">Actinomadura harenae</name>
    <dbReference type="NCBI Taxonomy" id="2483351"/>
    <lineage>
        <taxon>Bacteria</taxon>
        <taxon>Bacillati</taxon>
        <taxon>Actinomycetota</taxon>
        <taxon>Actinomycetes</taxon>
        <taxon>Streptosporangiales</taxon>
        <taxon>Thermomonosporaceae</taxon>
        <taxon>Actinomadura</taxon>
    </lineage>
</organism>
<dbReference type="Pfam" id="PF00005">
    <property type="entry name" value="ABC_tran"/>
    <property type="match status" value="1"/>
</dbReference>
<evidence type="ECO:0000256" key="1">
    <source>
        <dbReference type="ARBA" id="ARBA00022448"/>
    </source>
</evidence>
<dbReference type="GO" id="GO:0005886">
    <property type="term" value="C:plasma membrane"/>
    <property type="evidence" value="ECO:0007669"/>
    <property type="project" value="TreeGrafter"/>
</dbReference>
<dbReference type="CDD" id="cd03255">
    <property type="entry name" value="ABC_MJ0796_LolCDE_FtsE"/>
    <property type="match status" value="1"/>
</dbReference>
<feature type="domain" description="ABC transporter" evidence="4">
    <location>
        <begin position="5"/>
        <end position="247"/>
    </location>
</feature>
<dbReference type="SUPFAM" id="SSF52540">
    <property type="entry name" value="P-loop containing nucleoside triphosphate hydrolases"/>
    <property type="match status" value="1"/>
</dbReference>
<gene>
    <name evidence="5" type="ORF">EBO15_38880</name>
</gene>
<evidence type="ECO:0000256" key="3">
    <source>
        <dbReference type="ARBA" id="ARBA00022840"/>
    </source>
</evidence>
<dbReference type="FunFam" id="3.40.50.300:FF:000032">
    <property type="entry name" value="Export ABC transporter ATP-binding protein"/>
    <property type="match status" value="1"/>
</dbReference>
<evidence type="ECO:0000313" key="6">
    <source>
        <dbReference type="Proteomes" id="UP000282674"/>
    </source>
</evidence>
<dbReference type="PANTHER" id="PTHR24220">
    <property type="entry name" value="IMPORT ATP-BINDING PROTEIN"/>
    <property type="match status" value="1"/>
</dbReference>
<dbReference type="SMART" id="SM00382">
    <property type="entry name" value="AAA"/>
    <property type="match status" value="1"/>
</dbReference>
<dbReference type="InterPro" id="IPR017871">
    <property type="entry name" value="ABC_transporter-like_CS"/>
</dbReference>